<dbReference type="Gene3D" id="1.10.10.10">
    <property type="entry name" value="Winged helix-like DNA-binding domain superfamily/Winged helix DNA-binding domain"/>
    <property type="match status" value="1"/>
</dbReference>
<dbReference type="AlphaFoldDB" id="A0A1I7D2J2"/>
<sequence length="266" mass="28751">MKQRSAQSHRTIQLLDALRRFGGSARNAELARAMDVSEETVRRTIKTLSKSGDVTRVHGGAYLSGTQDQPSFFRRIGEHTREKRAIAAAVATRVADGSSLFLDVGSTTAFVAEELRSRRDLLVVTNSIGVAQTLANHHGNRVYLLGGEMHSDERGAFGTVTENQARRFALDLTILSADAVNAARGILFINPGEASLSMVTADCAERVLVALDHFKFNASAPHCGPDPRNIDDIVTDRMPSGALAQALHDWGVTLRLTDGTTQNATD</sequence>
<dbReference type="RefSeq" id="WP_036050563.1">
    <property type="nucleotide sequence ID" value="NZ_FPAW01000022.1"/>
</dbReference>
<dbReference type="STRING" id="999627.SAMN05216236_12227"/>
<dbReference type="EMBL" id="FPAW01000022">
    <property type="protein sequence ID" value="SFU05883.1"/>
    <property type="molecule type" value="Genomic_DNA"/>
</dbReference>
<organism evidence="4 5">
    <name type="scientific">Sedimentitalea nanhaiensis</name>
    <dbReference type="NCBI Taxonomy" id="999627"/>
    <lineage>
        <taxon>Bacteria</taxon>
        <taxon>Pseudomonadati</taxon>
        <taxon>Pseudomonadota</taxon>
        <taxon>Alphaproteobacteria</taxon>
        <taxon>Rhodobacterales</taxon>
        <taxon>Paracoccaceae</taxon>
        <taxon>Sedimentitalea</taxon>
    </lineage>
</organism>
<dbReference type="InterPro" id="IPR036388">
    <property type="entry name" value="WH-like_DNA-bd_sf"/>
</dbReference>
<dbReference type="SUPFAM" id="SSF46785">
    <property type="entry name" value="Winged helix' DNA-binding domain"/>
    <property type="match status" value="1"/>
</dbReference>
<evidence type="ECO:0000313" key="5">
    <source>
        <dbReference type="Proteomes" id="UP000182466"/>
    </source>
</evidence>
<evidence type="ECO:0000259" key="3">
    <source>
        <dbReference type="PROSITE" id="PS51000"/>
    </source>
</evidence>
<dbReference type="PRINTS" id="PR00037">
    <property type="entry name" value="HTHLACR"/>
</dbReference>
<dbReference type="Pfam" id="PF08220">
    <property type="entry name" value="HTH_DeoR"/>
    <property type="match status" value="1"/>
</dbReference>
<dbReference type="InterPro" id="IPR036390">
    <property type="entry name" value="WH_DNA-bd_sf"/>
</dbReference>
<dbReference type="PANTHER" id="PTHR30363">
    <property type="entry name" value="HTH-TYPE TRANSCRIPTIONAL REGULATOR SRLR-RELATED"/>
    <property type="match status" value="1"/>
</dbReference>
<dbReference type="SUPFAM" id="SSF100950">
    <property type="entry name" value="NagB/RpiA/CoA transferase-like"/>
    <property type="match status" value="1"/>
</dbReference>
<dbReference type="InterPro" id="IPR037171">
    <property type="entry name" value="NagB/RpiA_transferase-like"/>
</dbReference>
<accession>A0A1I7D2J2</accession>
<evidence type="ECO:0000256" key="2">
    <source>
        <dbReference type="ARBA" id="ARBA00023163"/>
    </source>
</evidence>
<dbReference type="SMART" id="SM00420">
    <property type="entry name" value="HTH_DEOR"/>
    <property type="match status" value="1"/>
</dbReference>
<feature type="domain" description="HTH deoR-type" evidence="3">
    <location>
        <begin position="8"/>
        <end position="63"/>
    </location>
</feature>
<dbReference type="eggNOG" id="COG1349">
    <property type="taxonomic scope" value="Bacteria"/>
</dbReference>
<dbReference type="GO" id="GO:0003700">
    <property type="term" value="F:DNA-binding transcription factor activity"/>
    <property type="evidence" value="ECO:0007669"/>
    <property type="project" value="InterPro"/>
</dbReference>
<dbReference type="InterPro" id="IPR001034">
    <property type="entry name" value="DeoR_HTH"/>
</dbReference>
<dbReference type="Proteomes" id="UP000182466">
    <property type="component" value="Unassembled WGS sequence"/>
</dbReference>
<dbReference type="InterPro" id="IPR014036">
    <property type="entry name" value="DeoR-like_C"/>
</dbReference>
<reference evidence="4 5" key="1">
    <citation type="submission" date="2016-10" db="EMBL/GenBank/DDBJ databases">
        <authorList>
            <person name="de Groot N.N."/>
        </authorList>
    </citation>
    <scope>NUCLEOTIDE SEQUENCE [LARGE SCALE GENOMIC DNA]</scope>
    <source>
        <strain evidence="4 5">CGMCC 1.10959</strain>
    </source>
</reference>
<keyword evidence="5" id="KW-1185">Reference proteome</keyword>
<dbReference type="InterPro" id="IPR050313">
    <property type="entry name" value="Carb_Metab_HTH_regulators"/>
</dbReference>
<dbReference type="PANTHER" id="PTHR30363:SF44">
    <property type="entry name" value="AGA OPERON TRANSCRIPTIONAL REPRESSOR-RELATED"/>
    <property type="match status" value="1"/>
</dbReference>
<keyword evidence="2" id="KW-0804">Transcription</keyword>
<dbReference type="PROSITE" id="PS51000">
    <property type="entry name" value="HTH_DEOR_2"/>
    <property type="match status" value="1"/>
</dbReference>
<dbReference type="SMART" id="SM01134">
    <property type="entry name" value="DeoRC"/>
    <property type="match status" value="1"/>
</dbReference>
<proteinExistence type="predicted"/>
<gene>
    <name evidence="4" type="ORF">SAMN05216236_12227</name>
</gene>
<name>A0A1I7D2J2_9RHOB</name>
<dbReference type="Pfam" id="PF00455">
    <property type="entry name" value="DeoRC"/>
    <property type="match status" value="1"/>
</dbReference>
<evidence type="ECO:0000256" key="1">
    <source>
        <dbReference type="ARBA" id="ARBA00023015"/>
    </source>
</evidence>
<protein>
    <submittedName>
        <fullName evidence="4">Transcriptional regulator, DeoR family</fullName>
    </submittedName>
</protein>
<dbReference type="Gene3D" id="3.40.50.1360">
    <property type="match status" value="1"/>
</dbReference>
<evidence type="ECO:0000313" key="4">
    <source>
        <dbReference type="EMBL" id="SFU05883.1"/>
    </source>
</evidence>
<keyword evidence="1" id="KW-0805">Transcription regulation</keyword>